<keyword evidence="2" id="KW-1185">Reference proteome</keyword>
<reference evidence="1 2" key="1">
    <citation type="journal article" date="2011" name="J. Bacteriol.">
        <title>Complete genome sequence of Mycoplasma haemofelis, a hemotropic mycoplasma.</title>
        <authorList>
            <person name="Barker E.N."/>
            <person name="Helps C.R."/>
            <person name="Peters I.R."/>
            <person name="Darby A.C."/>
            <person name="Radford A.D."/>
            <person name="Tasker S."/>
        </authorList>
    </citation>
    <scope>NUCLEOTIDE SEQUENCE [LARGE SCALE GENOMIC DNA]</scope>
    <source>
        <strain evidence="1 2">Langford 1</strain>
    </source>
</reference>
<gene>
    <name evidence="1" type="ORF">HF1_13760</name>
</gene>
<name>E8ZJR3_MYCHL</name>
<evidence type="ECO:0000313" key="2">
    <source>
        <dbReference type="Proteomes" id="UP000008637"/>
    </source>
</evidence>
<protein>
    <submittedName>
        <fullName evidence="1">Uncharacterized protein</fullName>
    </submittedName>
</protein>
<dbReference type="Proteomes" id="UP000008637">
    <property type="component" value="Chromosome"/>
</dbReference>
<dbReference type="HOGENOM" id="CLU_087258_1_0_14"/>
<dbReference type="AlphaFoldDB" id="E8ZJR3"/>
<dbReference type="EMBL" id="FR773153">
    <property type="protein sequence ID" value="CBY93384.1"/>
    <property type="molecule type" value="Genomic_DNA"/>
</dbReference>
<evidence type="ECO:0000313" key="1">
    <source>
        <dbReference type="EMBL" id="CBY93384.1"/>
    </source>
</evidence>
<dbReference type="OrthoDB" id="9792018at2"/>
<accession>E8ZJR3</accession>
<sequence>MDAKLLSIPTALAGGAGGTYLGYKYLSQDSKSESIKSKLEPFLLKFESSFDDKWTERATLVSSKSDLHESLSKLKGTGNAITKDQIKGWCQEQIEREFSSETDPLFLNIRRYCTFNNKDKLDGKAISEALETNGLKSEGQWTKANKRLKDESGSLSSKMQEFKTELSKNSGADDKVLKNWCEASYTDYFKGVEDQVFKDLEVYCTKVS</sequence>
<organism evidence="1 2">
    <name type="scientific">Mycoplasma haemofelis (strain Langford 1)</name>
    <name type="common">Haemobartonella felis</name>
    <dbReference type="NCBI Taxonomy" id="941640"/>
    <lineage>
        <taxon>Bacteria</taxon>
        <taxon>Bacillati</taxon>
        <taxon>Mycoplasmatota</taxon>
        <taxon>Mollicutes</taxon>
        <taxon>Mycoplasmataceae</taxon>
        <taxon>Mycoplasma</taxon>
    </lineage>
</organism>
<proteinExistence type="predicted"/>
<dbReference type="KEGG" id="mha:HF1_13760"/>